<dbReference type="Gene3D" id="2.40.50.140">
    <property type="entry name" value="Nucleic acid-binding proteins"/>
    <property type="match status" value="1"/>
</dbReference>
<dbReference type="EMBL" id="UPPP01000116">
    <property type="protein sequence ID" value="VBB09390.1"/>
    <property type="molecule type" value="Genomic_DNA"/>
</dbReference>
<dbReference type="PROSITE" id="PS00211">
    <property type="entry name" value="ABC_TRANSPORTER_1"/>
    <property type="match status" value="1"/>
</dbReference>
<keyword evidence="9" id="KW-1185">Reference proteome</keyword>
<dbReference type="InterPro" id="IPR015855">
    <property type="entry name" value="ABC_transpr_MalK-like"/>
</dbReference>
<dbReference type="RefSeq" id="WP_122630177.1">
    <property type="nucleotide sequence ID" value="NZ_UPPP01000116.1"/>
</dbReference>
<evidence type="ECO:0000256" key="2">
    <source>
        <dbReference type="ARBA" id="ARBA00022475"/>
    </source>
</evidence>
<keyword evidence="5" id="KW-1278">Translocase</keyword>
<dbReference type="Gene3D" id="3.40.50.300">
    <property type="entry name" value="P-loop containing nucleotide triphosphate hydrolases"/>
    <property type="match status" value="1"/>
</dbReference>
<organism evidence="8 9">
    <name type="scientific">Lucifera butyrica</name>
    <dbReference type="NCBI Taxonomy" id="1351585"/>
    <lineage>
        <taxon>Bacteria</taxon>
        <taxon>Bacillati</taxon>
        <taxon>Bacillota</taxon>
        <taxon>Negativicutes</taxon>
        <taxon>Veillonellales</taxon>
        <taxon>Veillonellaceae</taxon>
        <taxon>Lucifera</taxon>
    </lineage>
</organism>
<proteinExistence type="predicted"/>
<dbReference type="FunFam" id="3.40.50.300:FF:000042">
    <property type="entry name" value="Maltose/maltodextrin ABC transporter, ATP-binding protein"/>
    <property type="match status" value="1"/>
</dbReference>
<sequence>MATVTLQNISKQFANHTAVATMNLTIADGEFLVLVGPSGCGKTTTLRMIAGLETPSSGNLFIGETDVTHREPKDRDIAMVFQNYALYPHMTVRANLAYSLRLRRRPREEIARRIEETAAMLEITALLDRYPRQLSGGQQQRAALGRAIVRQPQVFLMDEPLSNLDARLRAATRAELIQLHQRLKTTIVYVTHDQVEAMTMGSRIVVMNDGVVQQVGAPLEIYRRPANRFVASFIGSPPMQFLQGTVNQTGEQVSFTGRGFRLKLSSAAPEPVLAGEMILGIRPEHLVWEPAGQEDGTGIPCVVAVVENIGSEALIHTTTAGGEGLIIKMINPERTPLPGENLTVKPGPGSIYLFTVPDGVCQAVLPASADPDRTYSLNV</sequence>
<dbReference type="Pfam" id="PF00005">
    <property type="entry name" value="ABC_tran"/>
    <property type="match status" value="1"/>
</dbReference>
<reference evidence="8 9" key="1">
    <citation type="submission" date="2018-06" db="EMBL/GenBank/DDBJ databases">
        <authorList>
            <person name="Strepis N."/>
        </authorList>
    </citation>
    <scope>NUCLEOTIDE SEQUENCE [LARGE SCALE GENOMIC DNA]</scope>
    <source>
        <strain evidence="8">LUCI</strain>
    </source>
</reference>
<dbReference type="PROSITE" id="PS50893">
    <property type="entry name" value="ABC_TRANSPORTER_2"/>
    <property type="match status" value="1"/>
</dbReference>
<dbReference type="Proteomes" id="UP000277811">
    <property type="component" value="Unassembled WGS sequence"/>
</dbReference>
<dbReference type="CDD" id="cd03301">
    <property type="entry name" value="ABC_MalK_N"/>
    <property type="match status" value="1"/>
</dbReference>
<dbReference type="PANTHER" id="PTHR43875">
    <property type="entry name" value="MALTODEXTRIN IMPORT ATP-BINDING PROTEIN MSMX"/>
    <property type="match status" value="1"/>
</dbReference>
<dbReference type="SUPFAM" id="SSF52540">
    <property type="entry name" value="P-loop containing nucleoside triphosphate hydrolases"/>
    <property type="match status" value="1"/>
</dbReference>
<keyword evidence="3" id="KW-0547">Nucleotide-binding</keyword>
<dbReference type="SMART" id="SM00382">
    <property type="entry name" value="AAA"/>
    <property type="match status" value="1"/>
</dbReference>
<evidence type="ECO:0000313" key="8">
    <source>
        <dbReference type="EMBL" id="VBB09390.1"/>
    </source>
</evidence>
<dbReference type="NCBIfam" id="NF008653">
    <property type="entry name" value="PRK11650.1"/>
    <property type="match status" value="1"/>
</dbReference>
<dbReference type="Pfam" id="PF08402">
    <property type="entry name" value="TOBE_2"/>
    <property type="match status" value="1"/>
</dbReference>
<dbReference type="OrthoDB" id="9802264at2"/>
<accession>A0A498RF02</accession>
<dbReference type="InterPro" id="IPR003439">
    <property type="entry name" value="ABC_transporter-like_ATP-bd"/>
</dbReference>
<gene>
    <name evidence="8" type="ORF">LUCI_4680</name>
</gene>
<feature type="domain" description="ABC transporter" evidence="7">
    <location>
        <begin position="4"/>
        <end position="234"/>
    </location>
</feature>
<evidence type="ECO:0000256" key="3">
    <source>
        <dbReference type="ARBA" id="ARBA00022741"/>
    </source>
</evidence>
<dbReference type="GO" id="GO:0016887">
    <property type="term" value="F:ATP hydrolysis activity"/>
    <property type="evidence" value="ECO:0007669"/>
    <property type="project" value="InterPro"/>
</dbReference>
<evidence type="ECO:0000256" key="1">
    <source>
        <dbReference type="ARBA" id="ARBA00022448"/>
    </source>
</evidence>
<dbReference type="InterPro" id="IPR017871">
    <property type="entry name" value="ABC_transporter-like_CS"/>
</dbReference>
<dbReference type="GO" id="GO:0005524">
    <property type="term" value="F:ATP binding"/>
    <property type="evidence" value="ECO:0007669"/>
    <property type="project" value="UniProtKB-KW"/>
</dbReference>
<dbReference type="InterPro" id="IPR013611">
    <property type="entry name" value="Transp-assoc_OB_typ2"/>
</dbReference>
<keyword evidence="4" id="KW-0067">ATP-binding</keyword>
<name>A0A498RF02_9FIRM</name>
<dbReference type="PANTHER" id="PTHR43875:SF15">
    <property type="entry name" value="TREHALOSE IMPORT ATP-BINDING PROTEIN SUGC"/>
    <property type="match status" value="1"/>
</dbReference>
<dbReference type="InterPro" id="IPR008995">
    <property type="entry name" value="Mo/tungstate-bd_C_term_dom"/>
</dbReference>
<evidence type="ECO:0000256" key="5">
    <source>
        <dbReference type="ARBA" id="ARBA00022967"/>
    </source>
</evidence>
<evidence type="ECO:0000256" key="6">
    <source>
        <dbReference type="ARBA" id="ARBA00023136"/>
    </source>
</evidence>
<evidence type="ECO:0000256" key="4">
    <source>
        <dbReference type="ARBA" id="ARBA00022840"/>
    </source>
</evidence>
<keyword evidence="1" id="KW-0813">Transport</keyword>
<evidence type="ECO:0000313" key="9">
    <source>
        <dbReference type="Proteomes" id="UP000277811"/>
    </source>
</evidence>
<dbReference type="GO" id="GO:0008643">
    <property type="term" value="P:carbohydrate transport"/>
    <property type="evidence" value="ECO:0007669"/>
    <property type="project" value="InterPro"/>
</dbReference>
<dbReference type="InterPro" id="IPR027417">
    <property type="entry name" value="P-loop_NTPase"/>
</dbReference>
<evidence type="ECO:0000259" key="7">
    <source>
        <dbReference type="PROSITE" id="PS50893"/>
    </source>
</evidence>
<dbReference type="SUPFAM" id="SSF50331">
    <property type="entry name" value="MOP-like"/>
    <property type="match status" value="1"/>
</dbReference>
<dbReference type="InterPro" id="IPR047641">
    <property type="entry name" value="ABC_transpr_MalK/UgpC-like"/>
</dbReference>
<dbReference type="GO" id="GO:0140359">
    <property type="term" value="F:ABC-type transporter activity"/>
    <property type="evidence" value="ECO:0007669"/>
    <property type="project" value="InterPro"/>
</dbReference>
<dbReference type="GO" id="GO:0055052">
    <property type="term" value="C:ATP-binding cassette (ABC) transporter complex, substrate-binding subunit-containing"/>
    <property type="evidence" value="ECO:0007669"/>
    <property type="project" value="TreeGrafter"/>
</dbReference>
<keyword evidence="6" id="KW-0472">Membrane</keyword>
<dbReference type="InterPro" id="IPR003593">
    <property type="entry name" value="AAA+_ATPase"/>
</dbReference>
<protein>
    <submittedName>
        <fullName evidence="8">Transport-associated ob type 2</fullName>
    </submittedName>
</protein>
<dbReference type="InterPro" id="IPR012340">
    <property type="entry name" value="NA-bd_OB-fold"/>
</dbReference>
<keyword evidence="2" id="KW-1003">Cell membrane</keyword>
<dbReference type="AlphaFoldDB" id="A0A498RF02"/>
<dbReference type="Gene3D" id="2.40.50.100">
    <property type="match status" value="1"/>
</dbReference>